<dbReference type="EMBL" id="JBHSSN010000015">
    <property type="protein sequence ID" value="MFC6323855.1"/>
    <property type="molecule type" value="Genomic_DNA"/>
</dbReference>
<accession>A0ABW1UY84</accession>
<gene>
    <name evidence="1" type="ORF">ACFP1F_08900</name>
</gene>
<evidence type="ECO:0000313" key="1">
    <source>
        <dbReference type="EMBL" id="MFC6323855.1"/>
    </source>
</evidence>
<name>A0ABW1UY84_9LACO</name>
<protein>
    <submittedName>
        <fullName evidence="1">Uncharacterized protein</fullName>
    </submittedName>
</protein>
<keyword evidence="2" id="KW-1185">Reference proteome</keyword>
<evidence type="ECO:0000313" key="2">
    <source>
        <dbReference type="Proteomes" id="UP001596186"/>
    </source>
</evidence>
<organism evidence="1 2">
    <name type="scientific">Companilactobacillus baiquanensis</name>
    <dbReference type="NCBI Taxonomy" id="2486005"/>
    <lineage>
        <taxon>Bacteria</taxon>
        <taxon>Bacillati</taxon>
        <taxon>Bacillota</taxon>
        <taxon>Bacilli</taxon>
        <taxon>Lactobacillales</taxon>
        <taxon>Lactobacillaceae</taxon>
        <taxon>Companilactobacillus</taxon>
    </lineage>
</organism>
<sequence>MKKLSNSERLIINQLIDNGLFIQTPVKSSNEISEAINVLKRPKVQKKISNYLNDLLGIYPEGIQDNLLLLIGARYESAETVHVILATLKAVINMPEIQDGADDRTVLARTVIRQVQSEVMDLDESEIRQIIIEIFVDRFRIFSLDYPEILLEDENREVDEYWNINLEFNSFAQAIVNYMTRKKSPNLNDIQKVNRALLVNKFVSSKTSNYLWEAFLNKKDQIIEQWRNLDRFDLECGDNYVLLLDKNRQKVKSKPAIVSIVIANTVKSGISEADLNNLIRSYSKSLFPKSNINVYSVKDALKDFDLIHIRNGFVFPTPIIKRFKVEDKG</sequence>
<reference evidence="2" key="1">
    <citation type="journal article" date="2019" name="Int. J. Syst. Evol. Microbiol.">
        <title>The Global Catalogue of Microorganisms (GCM) 10K type strain sequencing project: providing services to taxonomists for standard genome sequencing and annotation.</title>
        <authorList>
            <consortium name="The Broad Institute Genomics Platform"/>
            <consortium name="The Broad Institute Genome Sequencing Center for Infectious Disease"/>
            <person name="Wu L."/>
            <person name="Ma J."/>
        </authorList>
    </citation>
    <scope>NUCLEOTIDE SEQUENCE [LARGE SCALE GENOMIC DNA]</scope>
    <source>
        <strain evidence="2">CCM 8895</strain>
    </source>
</reference>
<dbReference type="Proteomes" id="UP001596186">
    <property type="component" value="Unassembled WGS sequence"/>
</dbReference>
<proteinExistence type="predicted"/>
<comment type="caution">
    <text evidence="1">The sequence shown here is derived from an EMBL/GenBank/DDBJ whole genome shotgun (WGS) entry which is preliminary data.</text>
</comment>
<dbReference type="RefSeq" id="WP_125592882.1">
    <property type="nucleotide sequence ID" value="NZ_JBHSSN010000015.1"/>
</dbReference>